<dbReference type="Proteomes" id="UP001623661">
    <property type="component" value="Unassembled WGS sequence"/>
</dbReference>
<dbReference type="EMBL" id="JBJHZY010000003">
    <property type="protein sequence ID" value="MFL0269296.1"/>
    <property type="molecule type" value="Genomic_DNA"/>
</dbReference>
<evidence type="ECO:0000313" key="3">
    <source>
        <dbReference type="Proteomes" id="UP001623661"/>
    </source>
</evidence>
<dbReference type="RefSeq" id="WP_406765923.1">
    <property type="nucleotide sequence ID" value="NZ_JBJHZY010000003.1"/>
</dbReference>
<feature type="transmembrane region" description="Helical" evidence="1">
    <location>
        <begin position="86"/>
        <end position="107"/>
    </location>
</feature>
<keyword evidence="1" id="KW-0812">Transmembrane</keyword>
<gene>
    <name evidence="2" type="ORF">ACJDUH_14500</name>
</gene>
<organism evidence="2 3">
    <name type="scientific">Candidatus Clostridium radicumherbarum</name>
    <dbReference type="NCBI Taxonomy" id="3381662"/>
    <lineage>
        <taxon>Bacteria</taxon>
        <taxon>Bacillati</taxon>
        <taxon>Bacillota</taxon>
        <taxon>Clostridia</taxon>
        <taxon>Eubacteriales</taxon>
        <taxon>Clostridiaceae</taxon>
        <taxon>Clostridium</taxon>
    </lineage>
</organism>
<evidence type="ECO:0008006" key="4">
    <source>
        <dbReference type="Google" id="ProtNLM"/>
    </source>
</evidence>
<protein>
    <recommendedName>
        <fullName evidence="4">DUF304 domain-containing protein</fullName>
    </recommendedName>
</protein>
<name>A0ABW8TVJ4_9CLOT</name>
<keyword evidence="3" id="KW-1185">Reference proteome</keyword>
<evidence type="ECO:0000313" key="2">
    <source>
        <dbReference type="EMBL" id="MFL0269296.1"/>
    </source>
</evidence>
<evidence type="ECO:0000256" key="1">
    <source>
        <dbReference type="SAM" id="Phobius"/>
    </source>
</evidence>
<keyword evidence="1" id="KW-0472">Membrane</keyword>
<proteinExistence type="predicted"/>
<feature type="transmembrane region" description="Helical" evidence="1">
    <location>
        <begin position="6"/>
        <end position="32"/>
    </location>
</feature>
<keyword evidence="1" id="KW-1133">Transmembrane helix</keyword>
<comment type="caution">
    <text evidence="2">The sequence shown here is derived from an EMBL/GenBank/DDBJ whole genome shotgun (WGS) entry which is preliminary data.</text>
</comment>
<accession>A0ABW8TVJ4</accession>
<reference evidence="2 3" key="1">
    <citation type="submission" date="2024-11" db="EMBL/GenBank/DDBJ databases">
        <authorList>
            <person name="Heng Y.C."/>
            <person name="Lim A.C.H."/>
            <person name="Lee J.K.Y."/>
            <person name="Kittelmann S."/>
        </authorList>
    </citation>
    <scope>NUCLEOTIDE SEQUENCE [LARGE SCALE GENOMIC DNA]</scope>
    <source>
        <strain evidence="2 3">WILCCON 0202</strain>
    </source>
</reference>
<sequence>METLLGAILLALDFIFSIFLFFAGGYAFYGILNKLWGKKEQILIIPPFLTFRFASFFVFQNIIFIIMCRYLLLFNANEINDKNIQVLIYILIVTLIIGLIMSLCSYTQFYKDRIYRRSVSHMFKLQKYSYGEISEVRVNTFRGARGIIFLRYYVIFNNKTKINLNTMELHKGGFGTKKVTKFNDIMNIEKNISERVPHFISEDAVYELEKYYVYLKSDTHKKFRI</sequence>
<feature type="transmembrane region" description="Helical" evidence="1">
    <location>
        <begin position="53"/>
        <end position="74"/>
    </location>
</feature>